<evidence type="ECO:0000256" key="5">
    <source>
        <dbReference type="PROSITE-ProRule" id="PRU00278"/>
    </source>
</evidence>
<name>A0A2Z2NQI3_9GAMM</name>
<dbReference type="EMBL" id="CP018632">
    <property type="protein sequence ID" value="ASJ73593.1"/>
    <property type="molecule type" value="Genomic_DNA"/>
</dbReference>
<evidence type="ECO:0000313" key="9">
    <source>
        <dbReference type="Proteomes" id="UP000250079"/>
    </source>
</evidence>
<comment type="catalytic activity">
    <reaction evidence="1">
        <text>[protein]-peptidylproline (omega=180) = [protein]-peptidylproline (omega=0)</text>
        <dbReference type="Rhea" id="RHEA:16237"/>
        <dbReference type="Rhea" id="RHEA-COMP:10747"/>
        <dbReference type="Rhea" id="RHEA-COMP:10748"/>
        <dbReference type="ChEBI" id="CHEBI:83833"/>
        <dbReference type="ChEBI" id="CHEBI:83834"/>
        <dbReference type="EC" id="5.2.1.8"/>
    </reaction>
</comment>
<feature type="region of interest" description="Disordered" evidence="6">
    <location>
        <begin position="1"/>
        <end position="20"/>
    </location>
</feature>
<dbReference type="SUPFAM" id="SSF54534">
    <property type="entry name" value="FKBP-like"/>
    <property type="match status" value="1"/>
</dbReference>
<dbReference type="PROSITE" id="PS01096">
    <property type="entry name" value="PPIC_PPIASE_1"/>
    <property type="match status" value="1"/>
</dbReference>
<dbReference type="RefSeq" id="WP_088918753.1">
    <property type="nucleotide sequence ID" value="NZ_CP018632.1"/>
</dbReference>
<gene>
    <name evidence="8" type="primary">cbf2</name>
    <name evidence="8" type="ORF">IMCC3135_17570</name>
</gene>
<dbReference type="Pfam" id="PF13616">
    <property type="entry name" value="Rotamase_3"/>
    <property type="match status" value="1"/>
</dbReference>
<reference evidence="8 9" key="1">
    <citation type="submission" date="2016-12" db="EMBL/GenBank/DDBJ databases">
        <authorList>
            <person name="Song W.-J."/>
            <person name="Kurnit D.M."/>
        </authorList>
    </citation>
    <scope>NUCLEOTIDE SEQUENCE [LARGE SCALE GENOMIC DNA]</scope>
    <source>
        <strain evidence="8 9">IMCC3135</strain>
    </source>
</reference>
<sequence>MDSLNQNTVETNKKQPIQGPVPSVNGIILITPDESLSTDELRQRACSEMLRQTAMQEGLLPTDDPAPEAGVMSEAASEAIESLLDRELQAAEEADESACRRYYEGHAAQFTRGERVNARHVLFAVVPGVDVNQLRKRAEACLLDLRCETPGDETNRFASVAGSTSNCPSGAEGGHLGWLTADDCAPEFSREIFGKPEIGVLPRLVHSRFGLHVIEVLEREAGVLPEFEAVRSAVSLALERQRYATALRQYLQLLAGQCEIEGVDLAASSDPLVQ</sequence>
<protein>
    <recommendedName>
        <fullName evidence="3">peptidylprolyl isomerase</fullName>
        <ecNumber evidence="3">5.2.1.8</ecNumber>
    </recommendedName>
</protein>
<dbReference type="InterPro" id="IPR000297">
    <property type="entry name" value="PPIase_PpiC"/>
</dbReference>
<evidence type="ECO:0000256" key="2">
    <source>
        <dbReference type="ARBA" id="ARBA00007656"/>
    </source>
</evidence>
<dbReference type="OrthoDB" id="9769613at2"/>
<evidence type="ECO:0000313" key="8">
    <source>
        <dbReference type="EMBL" id="ASJ73593.1"/>
    </source>
</evidence>
<evidence type="ECO:0000256" key="3">
    <source>
        <dbReference type="ARBA" id="ARBA00013194"/>
    </source>
</evidence>
<proteinExistence type="inferred from homology"/>
<evidence type="ECO:0000256" key="6">
    <source>
        <dbReference type="SAM" id="MobiDB-lite"/>
    </source>
</evidence>
<dbReference type="PANTHER" id="PTHR47245">
    <property type="entry name" value="PEPTIDYLPROLYL ISOMERASE"/>
    <property type="match status" value="1"/>
</dbReference>
<dbReference type="PANTHER" id="PTHR47245:SF2">
    <property type="entry name" value="PEPTIDYL-PROLYL CIS-TRANS ISOMERASE HP_0175-RELATED"/>
    <property type="match status" value="1"/>
</dbReference>
<keyword evidence="9" id="KW-1185">Reference proteome</keyword>
<feature type="compositionally biased region" description="Polar residues" evidence="6">
    <location>
        <begin position="1"/>
        <end position="10"/>
    </location>
</feature>
<dbReference type="KEGG" id="gai:IMCC3135_17570"/>
<comment type="similarity">
    <text evidence="2">Belongs to the PpiC/parvulin rotamase family.</text>
</comment>
<dbReference type="AlphaFoldDB" id="A0A2Z2NQI3"/>
<dbReference type="PROSITE" id="PS50198">
    <property type="entry name" value="PPIC_PPIASE_2"/>
    <property type="match status" value="1"/>
</dbReference>
<dbReference type="InterPro" id="IPR023058">
    <property type="entry name" value="PPIase_PpiC_CS"/>
</dbReference>
<dbReference type="Gene3D" id="3.10.50.40">
    <property type="match status" value="1"/>
</dbReference>
<feature type="domain" description="PpiC" evidence="7">
    <location>
        <begin position="113"/>
        <end position="218"/>
    </location>
</feature>
<evidence type="ECO:0000256" key="1">
    <source>
        <dbReference type="ARBA" id="ARBA00000971"/>
    </source>
</evidence>
<dbReference type="Proteomes" id="UP000250079">
    <property type="component" value="Chromosome"/>
</dbReference>
<keyword evidence="5 8" id="KW-0413">Isomerase</keyword>
<dbReference type="EC" id="5.2.1.8" evidence="3"/>
<accession>A0A2Z2NQI3</accession>
<evidence type="ECO:0000259" key="7">
    <source>
        <dbReference type="PROSITE" id="PS50198"/>
    </source>
</evidence>
<keyword evidence="4 5" id="KW-0697">Rotamase</keyword>
<dbReference type="GO" id="GO:0003755">
    <property type="term" value="F:peptidyl-prolyl cis-trans isomerase activity"/>
    <property type="evidence" value="ECO:0007669"/>
    <property type="project" value="UniProtKB-KW"/>
</dbReference>
<evidence type="ECO:0000256" key="4">
    <source>
        <dbReference type="ARBA" id="ARBA00023110"/>
    </source>
</evidence>
<dbReference type="InterPro" id="IPR046357">
    <property type="entry name" value="PPIase_dom_sf"/>
</dbReference>
<dbReference type="InterPro" id="IPR050245">
    <property type="entry name" value="PrsA_foldase"/>
</dbReference>
<organism evidence="8 9">
    <name type="scientific">Granulosicoccus antarcticus IMCC3135</name>
    <dbReference type="NCBI Taxonomy" id="1192854"/>
    <lineage>
        <taxon>Bacteria</taxon>
        <taxon>Pseudomonadati</taxon>
        <taxon>Pseudomonadota</taxon>
        <taxon>Gammaproteobacteria</taxon>
        <taxon>Chromatiales</taxon>
        <taxon>Granulosicoccaceae</taxon>
        <taxon>Granulosicoccus</taxon>
    </lineage>
</organism>